<dbReference type="HOGENOM" id="CLU_006383_1_1_1"/>
<organism evidence="4 5">
    <name type="scientific">Nematostella vectensis</name>
    <name type="common">Starlet sea anemone</name>
    <dbReference type="NCBI Taxonomy" id="45351"/>
    <lineage>
        <taxon>Eukaryota</taxon>
        <taxon>Metazoa</taxon>
        <taxon>Cnidaria</taxon>
        <taxon>Anthozoa</taxon>
        <taxon>Hexacorallia</taxon>
        <taxon>Actiniaria</taxon>
        <taxon>Edwardsiidae</taxon>
        <taxon>Nematostella</taxon>
    </lineage>
</organism>
<accession>A8DV90</accession>
<dbReference type="PANTHER" id="PTHR10606">
    <property type="entry name" value="6-PHOSPHOFRUCTO-2-KINASE/FRUCTOSE-2,6-BISPHOSPHATASE"/>
    <property type="match status" value="1"/>
</dbReference>
<dbReference type="GO" id="GO:0006003">
    <property type="term" value="P:fructose 2,6-bisphosphate metabolic process"/>
    <property type="evidence" value="ECO:0007669"/>
    <property type="project" value="InterPro"/>
</dbReference>
<dbReference type="Gene3D" id="3.40.50.300">
    <property type="entry name" value="P-loop containing nucleotide triphosphate hydrolases"/>
    <property type="match status" value="1"/>
</dbReference>
<keyword evidence="1" id="KW-0547">Nucleotide-binding</keyword>
<evidence type="ECO:0000256" key="1">
    <source>
        <dbReference type="ARBA" id="ARBA00022741"/>
    </source>
</evidence>
<name>A8DV90_NEMVE</name>
<dbReference type="PANTHER" id="PTHR10606:SF44">
    <property type="entry name" value="6-PHOSPHOFRUCTO 2-KINASE_FRUCTOSE 2,6-BISPHOSPHATASE LONG FORM"/>
    <property type="match status" value="1"/>
</dbReference>
<sequence>MHRNLYPATAPKIVNVPVVIVMVGLPARGKSFISRKLARYLNWIGVSTKVFSLGDYRRRMLEGSQFDHSFFDPNNPNGMNIRE</sequence>
<dbReference type="PIRSF" id="PIRSF000709">
    <property type="entry name" value="6PFK_2-Ptase"/>
    <property type="match status" value="1"/>
</dbReference>
<dbReference type="SUPFAM" id="SSF52540">
    <property type="entry name" value="P-loop containing nucleoside triphosphate hydrolases"/>
    <property type="match status" value="1"/>
</dbReference>
<dbReference type="FunFam" id="3.40.50.300:FF:006182">
    <property type="entry name" value="6-phosphofructo-2-kinase/fructose-2,6-biphosphatase 2b"/>
    <property type="match status" value="1"/>
</dbReference>
<evidence type="ECO:0000313" key="5">
    <source>
        <dbReference type="Proteomes" id="UP000001593"/>
    </source>
</evidence>
<protein>
    <recommendedName>
        <fullName evidence="3">6-phosphofructo-2-kinase domain-containing protein</fullName>
    </recommendedName>
</protein>
<evidence type="ECO:0000256" key="2">
    <source>
        <dbReference type="ARBA" id="ARBA00022840"/>
    </source>
</evidence>
<dbReference type="GO" id="GO:0006000">
    <property type="term" value="P:fructose metabolic process"/>
    <property type="evidence" value="ECO:0007669"/>
    <property type="project" value="InterPro"/>
</dbReference>
<dbReference type="PhylomeDB" id="A8DV90"/>
<dbReference type="InParanoid" id="A8DV90"/>
<dbReference type="Pfam" id="PF01591">
    <property type="entry name" value="6PF2K"/>
    <property type="match status" value="1"/>
</dbReference>
<keyword evidence="2" id="KW-0067">ATP-binding</keyword>
<gene>
    <name evidence="4" type="ORF">NEMVEDRAFT_v1g154867</name>
</gene>
<dbReference type="STRING" id="45351.A8DV90"/>
<dbReference type="AlphaFoldDB" id="A8DV90"/>
<dbReference type="InterPro" id="IPR013079">
    <property type="entry name" value="6Phosfructo_kin"/>
</dbReference>
<dbReference type="EMBL" id="DS476423">
    <property type="protein sequence ID" value="EDO26235.1"/>
    <property type="molecule type" value="Genomic_DNA"/>
</dbReference>
<keyword evidence="5" id="KW-1185">Reference proteome</keyword>
<dbReference type="GO" id="GO:0005524">
    <property type="term" value="F:ATP binding"/>
    <property type="evidence" value="ECO:0007669"/>
    <property type="project" value="UniProtKB-KW"/>
</dbReference>
<dbReference type="InterPro" id="IPR027417">
    <property type="entry name" value="P-loop_NTPase"/>
</dbReference>
<dbReference type="Proteomes" id="UP000001593">
    <property type="component" value="Unassembled WGS sequence"/>
</dbReference>
<dbReference type="GO" id="GO:0003873">
    <property type="term" value="F:6-phosphofructo-2-kinase activity"/>
    <property type="evidence" value="ECO:0007669"/>
    <property type="project" value="InterPro"/>
</dbReference>
<evidence type="ECO:0000313" key="4">
    <source>
        <dbReference type="EMBL" id="EDO26235.1"/>
    </source>
</evidence>
<evidence type="ECO:0000259" key="3">
    <source>
        <dbReference type="Pfam" id="PF01591"/>
    </source>
</evidence>
<feature type="domain" description="6-phosphofructo-2-kinase" evidence="3">
    <location>
        <begin position="9"/>
        <end position="83"/>
    </location>
</feature>
<reference evidence="4 5" key="1">
    <citation type="journal article" date="2007" name="Science">
        <title>Sea anemone genome reveals ancestral eumetazoan gene repertoire and genomic organization.</title>
        <authorList>
            <person name="Putnam N.H."/>
            <person name="Srivastava M."/>
            <person name="Hellsten U."/>
            <person name="Dirks B."/>
            <person name="Chapman J."/>
            <person name="Salamov A."/>
            <person name="Terry A."/>
            <person name="Shapiro H."/>
            <person name="Lindquist E."/>
            <person name="Kapitonov V.V."/>
            <person name="Jurka J."/>
            <person name="Genikhovich G."/>
            <person name="Grigoriev I.V."/>
            <person name="Lucas S.M."/>
            <person name="Steele R.E."/>
            <person name="Finnerty J.R."/>
            <person name="Technau U."/>
            <person name="Martindale M.Q."/>
            <person name="Rokhsar D.S."/>
        </authorList>
    </citation>
    <scope>NUCLEOTIDE SEQUENCE [LARGE SCALE GENOMIC DNA]</scope>
    <source>
        <strain evidence="5">CH2 X CH6</strain>
    </source>
</reference>
<dbReference type="InterPro" id="IPR003094">
    <property type="entry name" value="6Pfruct_kin"/>
</dbReference>
<proteinExistence type="predicted"/>
<dbReference type="KEGG" id="nve:5496613"/>